<dbReference type="PROSITE" id="PS00076">
    <property type="entry name" value="PYRIDINE_REDOX_1"/>
    <property type="match status" value="1"/>
</dbReference>
<dbReference type="AlphaFoldDB" id="A0AB38FDH9"/>
<evidence type="ECO:0000313" key="19">
    <source>
        <dbReference type="EMBL" id="SPZ39362.1"/>
    </source>
</evidence>
<evidence type="ECO:0000256" key="14">
    <source>
        <dbReference type="PIRSR" id="PIRSR000350-3"/>
    </source>
</evidence>
<evidence type="ECO:0000256" key="16">
    <source>
        <dbReference type="RuleBase" id="RU003692"/>
    </source>
</evidence>
<dbReference type="InterPro" id="IPR006258">
    <property type="entry name" value="Lipoamide_DH"/>
</dbReference>
<feature type="active site" description="Proton acceptor" evidence="13">
    <location>
        <position position="435"/>
    </location>
</feature>
<dbReference type="InterPro" id="IPR023753">
    <property type="entry name" value="FAD/NAD-binding_dom"/>
</dbReference>
<dbReference type="Gene3D" id="3.50.50.60">
    <property type="entry name" value="FAD/NAD(P)-binding domain"/>
    <property type="match status" value="2"/>
</dbReference>
<dbReference type="InterPro" id="IPR012999">
    <property type="entry name" value="Pyr_OxRdtase_I_AS"/>
</dbReference>
<keyword evidence="11 16" id="KW-0676">Redox-active center</keyword>
<feature type="binding site" evidence="14">
    <location>
        <position position="302"/>
    </location>
    <ligand>
        <name>FAD</name>
        <dbReference type="ChEBI" id="CHEBI:57692"/>
    </ligand>
</feature>
<dbReference type="InterPro" id="IPR036188">
    <property type="entry name" value="FAD/NAD-bd_sf"/>
</dbReference>
<dbReference type="PRINTS" id="PR00411">
    <property type="entry name" value="PNDRDTASEI"/>
</dbReference>
<proteinExistence type="inferred from homology"/>
<dbReference type="GO" id="GO:0050660">
    <property type="term" value="F:flavin adenine dinucleotide binding"/>
    <property type="evidence" value="ECO:0007669"/>
    <property type="project" value="InterPro"/>
</dbReference>
<sequence>MSDQPDVLILGGGSGGYACAFRAAQLGKTVTLIEEDKVGGTCLHRGCIPTKALVHAAEVADTVTHASALGIGATLDGIDLGGVHAYKNATVERLYKGLQGLVRSHKIEVVHGTGRYGGGRTVHAGDRTITGASLVLATGSQVRSLPGLEIGGRILTSDEALTFPELPKRVVVLGGGVIGVEFASIWASLGAAVTIVEALPRLVAAEDEWSSKQLTRALRKRGITIMTGTRFAKAVQDESTVSVTVESGDTMEADLLLVAVGRGPRTAGIGLTENSVALDSRGFVTVDDSLRTSQPDVYAVGDIVAGPQLAHRGFQQGIFVAETIAGLSPTSIEDSGIPRVTYSNPEVASVGLTEDQARERHGDVATVVYDLAGNGKSQILGTSGGVKLVRAGATEGPVVGIHMVGERVGELIGEAQLIVNWGAYPDEVATLVHAHPTQAEALGEAHLALAGTPLHSHS</sequence>
<keyword evidence="14" id="KW-0547">Nucleotide-binding</keyword>
<dbReference type="NCBIfam" id="TIGR01350">
    <property type="entry name" value="lipoamide_DH"/>
    <property type="match status" value="1"/>
</dbReference>
<dbReference type="InterPro" id="IPR001100">
    <property type="entry name" value="Pyr_nuc-diS_OxRdtase"/>
</dbReference>
<dbReference type="SUPFAM" id="SSF55424">
    <property type="entry name" value="FAD/NAD-linked reductases, dimerisation (C-terminal) domain"/>
    <property type="match status" value="1"/>
</dbReference>
<evidence type="ECO:0000256" key="4">
    <source>
        <dbReference type="ARBA" id="ARBA00016961"/>
    </source>
</evidence>
<reference evidence="19 20" key="1">
    <citation type="submission" date="2018-06" db="EMBL/GenBank/DDBJ databases">
        <authorList>
            <consortium name="Pathogen Informatics"/>
            <person name="Doyle S."/>
        </authorList>
    </citation>
    <scope>NUCLEOTIDE SEQUENCE [LARGE SCALE GENOMIC DNA]</scope>
    <source>
        <strain evidence="19 20">NCTC13229</strain>
    </source>
</reference>
<evidence type="ECO:0000256" key="15">
    <source>
        <dbReference type="PIRSR" id="PIRSR000350-4"/>
    </source>
</evidence>
<dbReference type="GO" id="GO:0004148">
    <property type="term" value="F:dihydrolipoyl dehydrogenase (NADH) activity"/>
    <property type="evidence" value="ECO:0007669"/>
    <property type="project" value="UniProtKB-EC"/>
</dbReference>
<comment type="similarity">
    <text evidence="2 16">Belongs to the class-I pyridine nucleotide-disulfide oxidoreductase family.</text>
</comment>
<dbReference type="InterPro" id="IPR016156">
    <property type="entry name" value="FAD/NAD-linked_Rdtase_dimer_sf"/>
</dbReference>
<dbReference type="Proteomes" id="UP000251211">
    <property type="component" value="Unassembled WGS sequence"/>
</dbReference>
<accession>A0AB38FDH9</accession>
<keyword evidence="5" id="KW-0963">Cytoplasm</keyword>
<evidence type="ECO:0000259" key="18">
    <source>
        <dbReference type="Pfam" id="PF07992"/>
    </source>
</evidence>
<dbReference type="Pfam" id="PF02852">
    <property type="entry name" value="Pyr_redox_dim"/>
    <property type="match status" value="1"/>
</dbReference>
<feature type="binding site" evidence="14">
    <location>
        <begin position="138"/>
        <end position="140"/>
    </location>
    <ligand>
        <name>FAD</name>
        <dbReference type="ChEBI" id="CHEBI:57692"/>
    </ligand>
</feature>
<evidence type="ECO:0000256" key="1">
    <source>
        <dbReference type="ARBA" id="ARBA00004496"/>
    </source>
</evidence>
<feature type="disulfide bond" description="Redox-active" evidence="15">
    <location>
        <begin position="42"/>
        <end position="47"/>
    </location>
</feature>
<protein>
    <recommendedName>
        <fullName evidence="4 16">Dihydrolipoyl dehydrogenase</fullName>
        <ecNumber evidence="3 16">1.8.1.4</ecNumber>
    </recommendedName>
</protein>
<evidence type="ECO:0000256" key="10">
    <source>
        <dbReference type="ARBA" id="ARBA00023157"/>
    </source>
</evidence>
<dbReference type="InterPro" id="IPR004099">
    <property type="entry name" value="Pyr_nucl-diS_OxRdtase_dimer"/>
</dbReference>
<feature type="binding site" evidence="14">
    <location>
        <begin position="174"/>
        <end position="181"/>
    </location>
    <ligand>
        <name>NAD(+)</name>
        <dbReference type="ChEBI" id="CHEBI:57540"/>
    </ligand>
</feature>
<feature type="domain" description="Pyridine nucleotide-disulphide oxidoreductase dimerisation" evidence="17">
    <location>
        <begin position="337"/>
        <end position="445"/>
    </location>
</feature>
<evidence type="ECO:0000256" key="11">
    <source>
        <dbReference type="ARBA" id="ARBA00023284"/>
    </source>
</evidence>
<dbReference type="PRINTS" id="PR00368">
    <property type="entry name" value="FADPNR"/>
</dbReference>
<dbReference type="Pfam" id="PF07992">
    <property type="entry name" value="Pyr_redox_2"/>
    <property type="match status" value="1"/>
</dbReference>
<comment type="subcellular location">
    <subcellularLocation>
        <location evidence="1">Cytoplasm</location>
    </subcellularLocation>
</comment>
<evidence type="ECO:0000256" key="2">
    <source>
        <dbReference type="ARBA" id="ARBA00007532"/>
    </source>
</evidence>
<evidence type="ECO:0000256" key="7">
    <source>
        <dbReference type="ARBA" id="ARBA00022827"/>
    </source>
</evidence>
<dbReference type="RefSeq" id="WP_112299829.1">
    <property type="nucleotide sequence ID" value="NZ_QTTP01000001.1"/>
</dbReference>
<evidence type="ECO:0000256" key="3">
    <source>
        <dbReference type="ARBA" id="ARBA00012608"/>
    </source>
</evidence>
<evidence type="ECO:0000256" key="13">
    <source>
        <dbReference type="PIRSR" id="PIRSR000350-2"/>
    </source>
</evidence>
<keyword evidence="8 16" id="KW-0560">Oxidoreductase</keyword>
<dbReference type="PANTHER" id="PTHR22912:SF217">
    <property type="entry name" value="DIHYDROLIPOYL DEHYDROGENASE"/>
    <property type="match status" value="1"/>
</dbReference>
<dbReference type="GO" id="GO:0005737">
    <property type="term" value="C:cytoplasm"/>
    <property type="evidence" value="ECO:0007669"/>
    <property type="project" value="UniProtKB-SubCell"/>
</dbReference>
<dbReference type="EC" id="1.8.1.4" evidence="3 16"/>
<gene>
    <name evidence="19" type="primary">dldH4</name>
    <name evidence="19" type="ORF">NCTC13229_02841</name>
</gene>
<keyword evidence="9 14" id="KW-0520">NAD</keyword>
<comment type="caution">
    <text evidence="19">The sequence shown here is derived from an EMBL/GenBank/DDBJ whole genome shotgun (WGS) entry which is preliminary data.</text>
</comment>
<evidence type="ECO:0000256" key="8">
    <source>
        <dbReference type="ARBA" id="ARBA00023002"/>
    </source>
</evidence>
<evidence type="ECO:0000256" key="6">
    <source>
        <dbReference type="ARBA" id="ARBA00022630"/>
    </source>
</evidence>
<feature type="binding site" evidence="14">
    <location>
        <position position="51"/>
    </location>
    <ligand>
        <name>FAD</name>
        <dbReference type="ChEBI" id="CHEBI:57692"/>
    </ligand>
</feature>
<dbReference type="PIRSF" id="PIRSF000350">
    <property type="entry name" value="Mercury_reductase_MerA"/>
    <property type="match status" value="1"/>
</dbReference>
<organism evidence="19 20">
    <name type="scientific">Rhodococcus wratislaviensis</name>
    <name type="common">Tsukamurella wratislaviensis</name>
    <dbReference type="NCBI Taxonomy" id="44752"/>
    <lineage>
        <taxon>Bacteria</taxon>
        <taxon>Bacillati</taxon>
        <taxon>Actinomycetota</taxon>
        <taxon>Actinomycetes</taxon>
        <taxon>Mycobacteriales</taxon>
        <taxon>Nocardiaceae</taxon>
        <taxon>Rhodococcus</taxon>
    </lineage>
</organism>
<comment type="miscellaneous">
    <text evidence="16">The active site is a redox-active disulfide bond.</text>
</comment>
<keyword evidence="10" id="KW-1015">Disulfide bond</keyword>
<comment type="cofactor">
    <cofactor evidence="14 16">
        <name>FAD</name>
        <dbReference type="ChEBI" id="CHEBI:57692"/>
    </cofactor>
    <text evidence="14 16">Binds 1 FAD per subunit.</text>
</comment>
<dbReference type="Gene3D" id="3.30.390.30">
    <property type="match status" value="1"/>
</dbReference>
<dbReference type="FunFam" id="3.30.390.30:FF:000001">
    <property type="entry name" value="Dihydrolipoyl dehydrogenase"/>
    <property type="match status" value="1"/>
</dbReference>
<comment type="catalytic activity">
    <reaction evidence="12 16">
        <text>N(6)-[(R)-dihydrolipoyl]-L-lysyl-[protein] + NAD(+) = N(6)-[(R)-lipoyl]-L-lysyl-[protein] + NADH + H(+)</text>
        <dbReference type="Rhea" id="RHEA:15045"/>
        <dbReference type="Rhea" id="RHEA-COMP:10474"/>
        <dbReference type="Rhea" id="RHEA-COMP:10475"/>
        <dbReference type="ChEBI" id="CHEBI:15378"/>
        <dbReference type="ChEBI" id="CHEBI:57540"/>
        <dbReference type="ChEBI" id="CHEBI:57945"/>
        <dbReference type="ChEBI" id="CHEBI:83099"/>
        <dbReference type="ChEBI" id="CHEBI:83100"/>
        <dbReference type="EC" id="1.8.1.4"/>
    </reaction>
</comment>
<name>A0AB38FDH9_RHOWR</name>
<dbReference type="PANTHER" id="PTHR22912">
    <property type="entry name" value="DISULFIDE OXIDOREDUCTASE"/>
    <property type="match status" value="1"/>
</dbReference>
<keyword evidence="7 14" id="KW-0274">FAD</keyword>
<evidence type="ECO:0000256" key="12">
    <source>
        <dbReference type="ARBA" id="ARBA00049187"/>
    </source>
</evidence>
<evidence type="ECO:0000313" key="20">
    <source>
        <dbReference type="Proteomes" id="UP000251211"/>
    </source>
</evidence>
<evidence type="ECO:0000259" key="17">
    <source>
        <dbReference type="Pfam" id="PF02852"/>
    </source>
</evidence>
<keyword evidence="6 16" id="KW-0285">Flavoprotein</keyword>
<evidence type="ECO:0000256" key="9">
    <source>
        <dbReference type="ARBA" id="ARBA00023027"/>
    </source>
</evidence>
<feature type="binding site" evidence="14">
    <location>
        <position position="114"/>
    </location>
    <ligand>
        <name>FAD</name>
        <dbReference type="ChEBI" id="CHEBI:57692"/>
    </ligand>
</feature>
<dbReference type="SUPFAM" id="SSF51905">
    <property type="entry name" value="FAD/NAD(P)-binding domain"/>
    <property type="match status" value="1"/>
</dbReference>
<feature type="binding site" evidence="14">
    <location>
        <position position="261"/>
    </location>
    <ligand>
        <name>NAD(+)</name>
        <dbReference type="ChEBI" id="CHEBI:57540"/>
    </ligand>
</feature>
<dbReference type="EMBL" id="UAUI01000011">
    <property type="protein sequence ID" value="SPZ39362.1"/>
    <property type="molecule type" value="Genomic_DNA"/>
</dbReference>
<feature type="binding site" evidence="14">
    <location>
        <position position="197"/>
    </location>
    <ligand>
        <name>NAD(+)</name>
        <dbReference type="ChEBI" id="CHEBI:57540"/>
    </ligand>
</feature>
<evidence type="ECO:0000256" key="5">
    <source>
        <dbReference type="ARBA" id="ARBA00022490"/>
    </source>
</evidence>
<feature type="domain" description="FAD/NAD(P)-binding" evidence="18">
    <location>
        <begin position="6"/>
        <end position="317"/>
    </location>
</feature>
<dbReference type="GO" id="GO:0006103">
    <property type="term" value="P:2-oxoglutarate metabolic process"/>
    <property type="evidence" value="ECO:0007669"/>
    <property type="project" value="TreeGrafter"/>
</dbReference>
<dbReference type="InterPro" id="IPR050151">
    <property type="entry name" value="Class-I_Pyr_Nuc-Dis_Oxidored"/>
</dbReference>